<dbReference type="Pfam" id="PF09955">
    <property type="entry name" value="DUF2189"/>
    <property type="match status" value="1"/>
</dbReference>
<evidence type="ECO:0000256" key="1">
    <source>
        <dbReference type="SAM" id="Phobius"/>
    </source>
</evidence>
<feature type="transmembrane region" description="Helical" evidence="1">
    <location>
        <begin position="115"/>
        <end position="139"/>
    </location>
</feature>
<evidence type="ECO:0000313" key="3">
    <source>
        <dbReference type="Proteomes" id="UP001156903"/>
    </source>
</evidence>
<organism evidence="2 3">
    <name type="scientific">Hydrogenophaga electricum</name>
    <dbReference type="NCBI Taxonomy" id="1230953"/>
    <lineage>
        <taxon>Bacteria</taxon>
        <taxon>Pseudomonadati</taxon>
        <taxon>Pseudomonadota</taxon>
        <taxon>Betaproteobacteria</taxon>
        <taxon>Burkholderiales</taxon>
        <taxon>Comamonadaceae</taxon>
        <taxon>Hydrogenophaga</taxon>
    </lineage>
</organism>
<accession>A0ABQ6C0T0</accession>
<dbReference type="RefSeq" id="WP_284306789.1">
    <property type="nucleotide sequence ID" value="NZ_BSPB01000004.1"/>
</dbReference>
<keyword evidence="1" id="KW-1133">Transmembrane helix</keyword>
<comment type="caution">
    <text evidence="2">The sequence shown here is derived from an EMBL/GenBank/DDBJ whole genome shotgun (WGS) entry which is preliminary data.</text>
</comment>
<feature type="transmembrane region" description="Helical" evidence="1">
    <location>
        <begin position="160"/>
        <end position="187"/>
    </location>
</feature>
<keyword evidence="3" id="KW-1185">Reference proteome</keyword>
<protein>
    <submittedName>
        <fullName evidence="2">Membrane protein</fullName>
    </submittedName>
</protein>
<feature type="transmembrane region" description="Helical" evidence="1">
    <location>
        <begin position="211"/>
        <end position="237"/>
    </location>
</feature>
<gene>
    <name evidence="2" type="ORF">GCM10007935_07980</name>
</gene>
<keyword evidence="1" id="KW-0812">Transmembrane</keyword>
<name>A0ABQ6C0T0_9BURK</name>
<dbReference type="InterPro" id="IPR018692">
    <property type="entry name" value="DUF2189"/>
</dbReference>
<keyword evidence="1" id="KW-0472">Membrane</keyword>
<dbReference type="EMBL" id="BSPB01000004">
    <property type="protein sequence ID" value="GLS13369.1"/>
    <property type="molecule type" value="Genomic_DNA"/>
</dbReference>
<evidence type="ECO:0000313" key="2">
    <source>
        <dbReference type="EMBL" id="GLS13369.1"/>
    </source>
</evidence>
<reference evidence="3" key="1">
    <citation type="journal article" date="2019" name="Int. J. Syst. Evol. Microbiol.">
        <title>The Global Catalogue of Microorganisms (GCM) 10K type strain sequencing project: providing services to taxonomists for standard genome sequencing and annotation.</title>
        <authorList>
            <consortium name="The Broad Institute Genomics Platform"/>
            <consortium name="The Broad Institute Genome Sequencing Center for Infectious Disease"/>
            <person name="Wu L."/>
            <person name="Ma J."/>
        </authorList>
    </citation>
    <scope>NUCLEOTIDE SEQUENCE [LARGE SCALE GENOMIC DNA]</scope>
    <source>
        <strain evidence="3">NBRC 109341</strain>
    </source>
</reference>
<proteinExistence type="predicted"/>
<sequence>MTSASALSSQTPGPIPVGLHSPWRWLALGWADFRRNPLPGLVHGALLAAFGWLLLWAVHDRFWLLAGAFSGFLIVAPILATGLYHVSRAAGAGRRAGLGEVAGLWRSGDGRLVRFGLLLGLAGTGWVLTSAGLITLWSAEPIRQPVDFLRHVVLARELGLFEVWLLLGALLAAPVFASSVVAIPMLVDTSVPVSMAVAESWRAVADHPVPMVLWAVMIALLIGLGMVTALLGLVVLVPVIAHASWHAYCDLTRRPASGHVTQSAPA</sequence>
<feature type="transmembrane region" description="Helical" evidence="1">
    <location>
        <begin position="38"/>
        <end position="55"/>
    </location>
</feature>
<feature type="transmembrane region" description="Helical" evidence="1">
    <location>
        <begin position="62"/>
        <end position="84"/>
    </location>
</feature>
<dbReference type="Proteomes" id="UP001156903">
    <property type="component" value="Unassembled WGS sequence"/>
</dbReference>